<sequence length="85" mass="9777">MNKTATFKSVFKDTENQASTLYTTLPETNNAQKIYKLRKMSGLSQKQFAQKIGIGYSSLCKYEIGYKISESNKKKICDYFDLQLD</sequence>
<dbReference type="GO" id="GO:0003677">
    <property type="term" value="F:DNA binding"/>
    <property type="evidence" value="ECO:0007669"/>
    <property type="project" value="InterPro"/>
</dbReference>
<evidence type="ECO:0000259" key="1">
    <source>
        <dbReference type="PROSITE" id="PS50943"/>
    </source>
</evidence>
<dbReference type="SUPFAM" id="SSF47413">
    <property type="entry name" value="lambda repressor-like DNA-binding domains"/>
    <property type="match status" value="1"/>
</dbReference>
<accession>A0A7X9SMI0</accession>
<dbReference type="InterPro" id="IPR001387">
    <property type="entry name" value="Cro/C1-type_HTH"/>
</dbReference>
<dbReference type="Pfam" id="PF01381">
    <property type="entry name" value="HTH_3"/>
    <property type="match status" value="1"/>
</dbReference>
<dbReference type="Proteomes" id="UP000587880">
    <property type="component" value="Unassembled WGS sequence"/>
</dbReference>
<dbReference type="PROSITE" id="PS50943">
    <property type="entry name" value="HTH_CROC1"/>
    <property type="match status" value="1"/>
</dbReference>
<dbReference type="EMBL" id="JABAGD010000010">
    <property type="protein sequence ID" value="NMF04599.1"/>
    <property type="molecule type" value="Genomic_DNA"/>
</dbReference>
<gene>
    <name evidence="2" type="ORF">HF849_07460</name>
</gene>
<dbReference type="SMART" id="SM00530">
    <property type="entry name" value="HTH_XRE"/>
    <property type="match status" value="1"/>
</dbReference>
<dbReference type="Gene3D" id="1.10.260.40">
    <property type="entry name" value="lambda repressor-like DNA-binding domains"/>
    <property type="match status" value="1"/>
</dbReference>
<comment type="caution">
    <text evidence="2">The sequence shown here is derived from an EMBL/GenBank/DDBJ whole genome shotgun (WGS) entry which is preliminary data.</text>
</comment>
<dbReference type="InterPro" id="IPR010982">
    <property type="entry name" value="Lambda_DNA-bd_dom_sf"/>
</dbReference>
<dbReference type="AlphaFoldDB" id="A0A7X9SMI0"/>
<reference evidence="2 3" key="1">
    <citation type="submission" date="2020-04" db="EMBL/GenBank/DDBJ databases">
        <authorList>
            <person name="Hitch T.C.A."/>
            <person name="Wylensek D."/>
            <person name="Clavel T."/>
        </authorList>
    </citation>
    <scope>NUCLEOTIDE SEQUENCE [LARGE SCALE GENOMIC DNA]</scope>
    <source>
        <strain evidence="2 3">WB01_NA02</strain>
    </source>
</reference>
<name>A0A7X9SMI0_CLOBE</name>
<protein>
    <submittedName>
        <fullName evidence="2">Helix-turn-helix transcriptional regulator</fullName>
    </submittedName>
</protein>
<evidence type="ECO:0000313" key="3">
    <source>
        <dbReference type="Proteomes" id="UP000587880"/>
    </source>
</evidence>
<organism evidence="2 3">
    <name type="scientific">Clostridium beijerinckii</name>
    <name type="common">Clostridium MP</name>
    <dbReference type="NCBI Taxonomy" id="1520"/>
    <lineage>
        <taxon>Bacteria</taxon>
        <taxon>Bacillati</taxon>
        <taxon>Bacillota</taxon>
        <taxon>Clostridia</taxon>
        <taxon>Eubacteriales</taxon>
        <taxon>Clostridiaceae</taxon>
        <taxon>Clostridium</taxon>
    </lineage>
</organism>
<dbReference type="CDD" id="cd00093">
    <property type="entry name" value="HTH_XRE"/>
    <property type="match status" value="1"/>
</dbReference>
<evidence type="ECO:0000313" key="2">
    <source>
        <dbReference type="EMBL" id="NMF04599.1"/>
    </source>
</evidence>
<proteinExistence type="predicted"/>
<feature type="domain" description="HTH cro/C1-type" evidence="1">
    <location>
        <begin position="34"/>
        <end position="84"/>
    </location>
</feature>